<dbReference type="Pfam" id="PF24883">
    <property type="entry name" value="NPHP3_N"/>
    <property type="match status" value="1"/>
</dbReference>
<reference evidence="10" key="1">
    <citation type="submission" date="2020-03" db="EMBL/GenBank/DDBJ databases">
        <title>Draft Genome Sequence of Cylindrodendrum hubeiense.</title>
        <authorList>
            <person name="Buettner E."/>
            <person name="Kellner H."/>
        </authorList>
    </citation>
    <scope>NUCLEOTIDE SEQUENCE</scope>
    <source>
        <strain evidence="10">IHI 201604</strain>
    </source>
</reference>
<feature type="repeat" description="WD" evidence="7">
    <location>
        <begin position="991"/>
        <end position="1032"/>
    </location>
</feature>
<dbReference type="InterPro" id="IPR027417">
    <property type="entry name" value="P-loop_NTPase"/>
</dbReference>
<keyword evidence="11" id="KW-1185">Reference proteome</keyword>
<dbReference type="InterPro" id="IPR011044">
    <property type="entry name" value="Quino_amine_DH_bsu"/>
</dbReference>
<dbReference type="EMBL" id="JAANBB010000008">
    <property type="protein sequence ID" value="KAF7556960.1"/>
    <property type="molecule type" value="Genomic_DNA"/>
</dbReference>
<feature type="repeat" description="WD" evidence="7">
    <location>
        <begin position="816"/>
        <end position="857"/>
    </location>
</feature>
<feature type="repeat" description="WD" evidence="7">
    <location>
        <begin position="917"/>
        <end position="948"/>
    </location>
</feature>
<dbReference type="CDD" id="cd00200">
    <property type="entry name" value="WD40"/>
    <property type="match status" value="2"/>
</dbReference>
<feature type="region of interest" description="Disordered" evidence="8">
    <location>
        <begin position="1"/>
        <end position="31"/>
    </location>
</feature>
<dbReference type="Gene3D" id="3.40.50.300">
    <property type="entry name" value="P-loop containing nucleotide triphosphate hydrolases"/>
    <property type="match status" value="1"/>
</dbReference>
<comment type="caution">
    <text evidence="10">The sequence shown here is derived from an EMBL/GenBank/DDBJ whole genome shotgun (WGS) entry which is preliminary data.</text>
</comment>
<evidence type="ECO:0000256" key="5">
    <source>
        <dbReference type="ARBA" id="ARBA00039789"/>
    </source>
</evidence>
<dbReference type="PROSITE" id="PS50294">
    <property type="entry name" value="WD_REPEATS_REGION"/>
    <property type="match status" value="6"/>
</dbReference>
<dbReference type="GO" id="GO:0005634">
    <property type="term" value="C:nucleus"/>
    <property type="evidence" value="ECO:0007669"/>
    <property type="project" value="TreeGrafter"/>
</dbReference>
<keyword evidence="1 7" id="KW-0853">WD repeat</keyword>
<feature type="repeat" description="WD" evidence="7">
    <location>
        <begin position="949"/>
        <end position="990"/>
    </location>
</feature>
<dbReference type="SUPFAM" id="SSF52540">
    <property type="entry name" value="P-loop containing nucleoside triphosphate hydrolases"/>
    <property type="match status" value="1"/>
</dbReference>
<dbReference type="SMART" id="SM00320">
    <property type="entry name" value="WD40"/>
    <property type="match status" value="13"/>
</dbReference>
<evidence type="ECO:0000256" key="7">
    <source>
        <dbReference type="PROSITE-ProRule" id="PRU00221"/>
    </source>
</evidence>
<dbReference type="PRINTS" id="PR00320">
    <property type="entry name" value="GPROTEINBRPT"/>
</dbReference>
<proteinExistence type="inferred from homology"/>
<dbReference type="InterPro" id="IPR001680">
    <property type="entry name" value="WD40_rpt"/>
</dbReference>
<dbReference type="InterPro" id="IPR015943">
    <property type="entry name" value="WD40/YVTN_repeat-like_dom_sf"/>
</dbReference>
<feature type="repeat" description="WD" evidence="7">
    <location>
        <begin position="858"/>
        <end position="899"/>
    </location>
</feature>
<dbReference type="InterPro" id="IPR019775">
    <property type="entry name" value="WD40_repeat_CS"/>
</dbReference>
<evidence type="ECO:0000256" key="3">
    <source>
        <dbReference type="ARBA" id="ARBA00023054"/>
    </source>
</evidence>
<dbReference type="InterPro" id="IPR020472">
    <property type="entry name" value="WD40_PAC1"/>
</dbReference>
<feature type="repeat" description="WD" evidence="7">
    <location>
        <begin position="773"/>
        <end position="815"/>
    </location>
</feature>
<protein>
    <recommendedName>
        <fullName evidence="5">Mitochondrial division protein 1</fullName>
    </recommendedName>
</protein>
<evidence type="ECO:0000256" key="4">
    <source>
        <dbReference type="ARBA" id="ARBA00038415"/>
    </source>
</evidence>
<feature type="domain" description="Nephrocystin 3-like N-terminal" evidence="9">
    <location>
        <begin position="104"/>
        <end position="264"/>
    </location>
</feature>
<feature type="repeat" description="WD" evidence="7">
    <location>
        <begin position="1041"/>
        <end position="1075"/>
    </location>
</feature>
<dbReference type="Pfam" id="PF00400">
    <property type="entry name" value="WD40"/>
    <property type="match status" value="9"/>
</dbReference>
<feature type="repeat" description="WD" evidence="7">
    <location>
        <begin position="606"/>
        <end position="646"/>
    </location>
</feature>
<feature type="repeat" description="WD" evidence="7">
    <location>
        <begin position="716"/>
        <end position="743"/>
    </location>
</feature>
<evidence type="ECO:0000313" key="11">
    <source>
        <dbReference type="Proteomes" id="UP000722485"/>
    </source>
</evidence>
<dbReference type="PROSITE" id="PS00678">
    <property type="entry name" value="WD_REPEATS_1"/>
    <property type="match status" value="1"/>
</dbReference>
<sequence length="1345" mass="148628">MGDRPIPHNARKRTNVANNSDSPRNRAEKCSTIDSPDIAPAIGDRIVSHNTLGNNTTINQGDVTNIFSRELHPTATATDAAFDSYAEENKARCHPETRTKLLHQIRQWAEDPHGECIFWLNGMAGTGKSTISRTIAWSFKERGLLGASFFFKKGEGDRGHARFFFTTILSQLIYWEPTLEQHVGSAIGAELALNGKGLREQFEKLILQPLQSVHRDPDSPLKIVIVIDALDECDRDEDIKLIIHLLPQLKALGSVRMKIFITSRPELPTRLGFEDIKGKYEDVVLHQIPEPVIKHDIYMFLSHELERIRMEHNSQALIKIPSDWPSEHDLQALVHMAVPLFIFAATACRFVADPFWSHPLDQLKKVLSYRSSASDPEFDKLATIYLPILDRRIDGSTGLKKSRLLDTFQEIVGSIVLLAQPLSVLSLAMLLDTPPETIDGQLRTLHSILSIPSKPNQPIKLFHLSFRDFLVNPVERHDFWVDEMKHHERLAERCLQVINGTLKKDICNLQKPGTVRTEVDPNTINKFLPAHVRYACQYWVYHLEQSKGRVKVGQVYTFLKVHFLHWLEALSLMGKIGDGVRMISTLQMQPGWPKVDLDWNACLQTLEGHRDQVSLVAFSPDAKRVVSSDGSVIKNWDAATGDCLQTLELGGRILALSPDAKRVASKDSFDIKIWDATTGDCLQTLEGVWDDIVLLAFSPDAKQMASIIRYHGNEASVAFSPDAKQVVVASLDGTIDIWDITTGFSPDGKRLVTGGRNVTQIWDTGTGDCLQTFEGHCNAVRAVTFSAPDAKQVASASSDGTVKIWDATMSNCQQTIARHLDRIHSIIISHDKRQVASASADCAVKIWDFITGDCLQTLEGHRGEVRSAVFSSDAKWVASASKDRVVKIWDTATGRCLQSFKECHYDDKFSHPAYYPVMFSPDAKRVASLVDDLAINIWDTTTGRRLQKLAHQFDQMNLATFSPDAKLVASPSQGCTVKIWDTAMGDCLQTLKGHSDDITSVAFPANANKLASASWDGTIKIWDTITGRCLQTLKAPSGSDIYSVAFSLDSKRVAAASDDGTLGIWDAVKGDCLHILQDSYETGICSVAFSSDAKRVVSVWPGVGTIRIWDAATGDCLLAIDDFSSYGRYHSVAFSPDAMRVASVSGESPVSIWDAVTGGFLQWHQHQGSGGGVYSIAFSPDANRVASTPGRTAGFEALMGHGNWVNLVAFSPDLKRVCSASDHRTIKIWDAATGDCLQTLSIDKVLGNIFFNITGSRLPLAMDAIDLKLPSASDTVSTKVHKKASRQPYGISRDKAWITWCSENLLWLPSEFRPGRLAVVESTVVIGSDSGRVILLKFSADDPIA</sequence>
<dbReference type="PANTHER" id="PTHR22847">
    <property type="entry name" value="WD40 REPEAT PROTEIN"/>
    <property type="match status" value="1"/>
</dbReference>
<dbReference type="PANTHER" id="PTHR22847:SF637">
    <property type="entry name" value="WD REPEAT DOMAIN 5B"/>
    <property type="match status" value="1"/>
</dbReference>
<keyword evidence="2" id="KW-0677">Repeat</keyword>
<dbReference type="Gene3D" id="2.130.10.10">
    <property type="entry name" value="YVTN repeat-like/Quinoprotein amine dehydrogenase"/>
    <property type="match status" value="8"/>
</dbReference>
<dbReference type="SUPFAM" id="SSF69322">
    <property type="entry name" value="Tricorn protease domain 2"/>
    <property type="match status" value="1"/>
</dbReference>
<comment type="similarity">
    <text evidence="4">Belongs to the WD repeat MDV1/CAF4 family.</text>
</comment>
<evidence type="ECO:0000256" key="1">
    <source>
        <dbReference type="ARBA" id="ARBA00022574"/>
    </source>
</evidence>
<gene>
    <name evidence="10" type="ORF">G7Z17_g1028</name>
</gene>
<dbReference type="Proteomes" id="UP000722485">
    <property type="component" value="Unassembled WGS sequence"/>
</dbReference>
<dbReference type="SUPFAM" id="SSF63829">
    <property type="entry name" value="Calcium-dependent phosphotriesterase"/>
    <property type="match status" value="1"/>
</dbReference>
<feature type="repeat" description="WD" evidence="7">
    <location>
        <begin position="1198"/>
        <end position="1239"/>
    </location>
</feature>
<dbReference type="SUPFAM" id="SSF50969">
    <property type="entry name" value="YVTN repeat-like/Quinoprotein amine dehydrogenase"/>
    <property type="match status" value="2"/>
</dbReference>
<evidence type="ECO:0000256" key="6">
    <source>
        <dbReference type="ARBA" id="ARBA00043913"/>
    </source>
</evidence>
<keyword evidence="3" id="KW-0175">Coiled coil</keyword>
<dbReference type="InterPro" id="IPR056884">
    <property type="entry name" value="NPHP3-like_N"/>
</dbReference>
<dbReference type="GO" id="GO:1990234">
    <property type="term" value="C:transferase complex"/>
    <property type="evidence" value="ECO:0007669"/>
    <property type="project" value="UniProtKB-ARBA"/>
</dbReference>
<evidence type="ECO:0000256" key="8">
    <source>
        <dbReference type="SAM" id="MobiDB-lite"/>
    </source>
</evidence>
<evidence type="ECO:0000259" key="9">
    <source>
        <dbReference type="Pfam" id="PF24883"/>
    </source>
</evidence>
<organism evidence="10 11">
    <name type="scientific">Cylindrodendrum hubeiense</name>
    <dbReference type="NCBI Taxonomy" id="595255"/>
    <lineage>
        <taxon>Eukaryota</taxon>
        <taxon>Fungi</taxon>
        <taxon>Dikarya</taxon>
        <taxon>Ascomycota</taxon>
        <taxon>Pezizomycotina</taxon>
        <taxon>Sordariomycetes</taxon>
        <taxon>Hypocreomycetidae</taxon>
        <taxon>Hypocreales</taxon>
        <taxon>Nectriaceae</taxon>
        <taxon>Cylindrodendrum</taxon>
    </lineage>
</organism>
<evidence type="ECO:0000256" key="2">
    <source>
        <dbReference type="ARBA" id="ARBA00022737"/>
    </source>
</evidence>
<dbReference type="PROSITE" id="PS50082">
    <property type="entry name" value="WD_REPEATS_2"/>
    <property type="match status" value="10"/>
</dbReference>
<comment type="function">
    <text evidence="6">Involved in mitochondrial fission. Acts as an adapter protein required to form mitochondrial fission complexes. Formation of these complexes is required to promote constriction and fission of the mitochondrial compartment at a late step in mitochondrial division.</text>
</comment>
<name>A0A9P5LCU6_9HYPO</name>
<accession>A0A9P5LCU6</accession>
<evidence type="ECO:0000313" key="10">
    <source>
        <dbReference type="EMBL" id="KAF7556960.1"/>
    </source>
</evidence>
<dbReference type="OrthoDB" id="538223at2759"/>